<comment type="caution">
    <text evidence="1">The sequence shown here is derived from an EMBL/GenBank/DDBJ whole genome shotgun (WGS) entry which is preliminary data.</text>
</comment>
<protein>
    <submittedName>
        <fullName evidence="1">Uncharacterized protein</fullName>
    </submittedName>
</protein>
<reference evidence="1" key="1">
    <citation type="submission" date="2016-10" db="EMBL/GenBank/DDBJ databases">
        <title>Sequence of Gallionella enrichment culture.</title>
        <authorList>
            <person name="Poehlein A."/>
            <person name="Muehling M."/>
            <person name="Daniel R."/>
        </authorList>
    </citation>
    <scope>NUCLEOTIDE SEQUENCE</scope>
</reference>
<evidence type="ECO:0000313" key="1">
    <source>
        <dbReference type="EMBL" id="OIQ73397.1"/>
    </source>
</evidence>
<name>A0A1J5QBQ8_9ZZZZ</name>
<organism evidence="1">
    <name type="scientific">mine drainage metagenome</name>
    <dbReference type="NCBI Taxonomy" id="410659"/>
    <lineage>
        <taxon>unclassified sequences</taxon>
        <taxon>metagenomes</taxon>
        <taxon>ecological metagenomes</taxon>
    </lineage>
</organism>
<proteinExistence type="predicted"/>
<accession>A0A1J5QBQ8</accession>
<gene>
    <name evidence="1" type="ORF">GALL_449690</name>
</gene>
<dbReference type="AlphaFoldDB" id="A0A1J5QBQ8"/>
<dbReference type="EMBL" id="MLJW01002885">
    <property type="protein sequence ID" value="OIQ73397.1"/>
    <property type="molecule type" value="Genomic_DNA"/>
</dbReference>
<sequence length="50" mass="5222">MGCALSAVSQPGERDSRLTATTYCGLFKSGLSALANSSRALSCTLVLEKR</sequence>